<feature type="non-terminal residue" evidence="2">
    <location>
        <position position="1"/>
    </location>
</feature>
<reference evidence="2 3" key="1">
    <citation type="submission" date="2024-05" db="EMBL/GenBank/DDBJ databases">
        <title>Genome sequencing and assembly of Indian major carp, Cirrhinus mrigala (Hamilton, 1822).</title>
        <authorList>
            <person name="Mohindra V."/>
            <person name="Chowdhury L.M."/>
            <person name="Lal K."/>
            <person name="Jena J.K."/>
        </authorList>
    </citation>
    <scope>NUCLEOTIDE SEQUENCE [LARGE SCALE GENOMIC DNA]</scope>
    <source>
        <strain evidence="2">CM1030</strain>
        <tissue evidence="2">Blood</tissue>
    </source>
</reference>
<comment type="caution">
    <text evidence="2">The sequence shown here is derived from an EMBL/GenBank/DDBJ whole genome shotgun (WGS) entry which is preliminary data.</text>
</comment>
<proteinExistence type="predicted"/>
<organism evidence="2 3">
    <name type="scientific">Cirrhinus mrigala</name>
    <name type="common">Mrigala</name>
    <dbReference type="NCBI Taxonomy" id="683832"/>
    <lineage>
        <taxon>Eukaryota</taxon>
        <taxon>Metazoa</taxon>
        <taxon>Chordata</taxon>
        <taxon>Craniata</taxon>
        <taxon>Vertebrata</taxon>
        <taxon>Euteleostomi</taxon>
        <taxon>Actinopterygii</taxon>
        <taxon>Neopterygii</taxon>
        <taxon>Teleostei</taxon>
        <taxon>Ostariophysi</taxon>
        <taxon>Cypriniformes</taxon>
        <taxon>Cyprinidae</taxon>
        <taxon>Labeoninae</taxon>
        <taxon>Labeonini</taxon>
        <taxon>Cirrhinus</taxon>
    </lineage>
</organism>
<gene>
    <name evidence="2" type="ORF">M9458_009520</name>
</gene>
<dbReference type="EMBL" id="JAMKFB020000004">
    <property type="protein sequence ID" value="KAL0195948.1"/>
    <property type="molecule type" value="Genomic_DNA"/>
</dbReference>
<feature type="compositionally biased region" description="Low complexity" evidence="1">
    <location>
        <begin position="36"/>
        <end position="53"/>
    </location>
</feature>
<evidence type="ECO:0000256" key="1">
    <source>
        <dbReference type="SAM" id="MobiDB-lite"/>
    </source>
</evidence>
<dbReference type="AlphaFoldDB" id="A0ABD0RDJ2"/>
<keyword evidence="3" id="KW-1185">Reference proteome</keyword>
<accession>A0ABD0RDJ2</accession>
<feature type="region of interest" description="Disordered" evidence="1">
    <location>
        <begin position="1"/>
        <end position="53"/>
    </location>
</feature>
<name>A0ABD0RDJ2_CIRMR</name>
<dbReference type="Proteomes" id="UP001529510">
    <property type="component" value="Unassembled WGS sequence"/>
</dbReference>
<evidence type="ECO:0000313" key="3">
    <source>
        <dbReference type="Proteomes" id="UP001529510"/>
    </source>
</evidence>
<evidence type="ECO:0000313" key="2">
    <source>
        <dbReference type="EMBL" id="KAL0195948.1"/>
    </source>
</evidence>
<sequence>ERAADSKLQKAGPVNDSRLSSVPEVPVGVASEPKATQTAPLSPTSPTPSSREQ</sequence>
<protein>
    <submittedName>
        <fullName evidence="2">Uncharacterized protein</fullName>
    </submittedName>
</protein>
<feature type="non-terminal residue" evidence="2">
    <location>
        <position position="53"/>
    </location>
</feature>